<dbReference type="SUPFAM" id="SSF56524">
    <property type="entry name" value="Oxidoreductase molybdopterin-binding domain"/>
    <property type="match status" value="1"/>
</dbReference>
<dbReference type="Gene3D" id="3.90.420.10">
    <property type="entry name" value="Oxidoreductase, molybdopterin-binding domain"/>
    <property type="match status" value="1"/>
</dbReference>
<keyword evidence="3" id="KW-1185">Reference proteome</keyword>
<dbReference type="AlphaFoldDB" id="A0A853DA30"/>
<evidence type="ECO:0000313" key="2">
    <source>
        <dbReference type="EMBL" id="NYJ73447.1"/>
    </source>
</evidence>
<organism evidence="2 3">
    <name type="scientific">Allobranchiibius huperziae</name>
    <dbReference type="NCBI Taxonomy" id="1874116"/>
    <lineage>
        <taxon>Bacteria</taxon>
        <taxon>Bacillati</taxon>
        <taxon>Actinomycetota</taxon>
        <taxon>Actinomycetes</taxon>
        <taxon>Micrococcales</taxon>
        <taxon>Dermacoccaceae</taxon>
        <taxon>Allobranchiibius</taxon>
    </lineage>
</organism>
<sequence length="214" mass="23291">MLGVLGLGAVGIVAGSRVSNGLSSLLGPVEQRDPTGLLSLIPLGDTFRYYSVTGAVRTEPAQTYRLPVSGLVEAPHTYSYADLQALPRTAFVQTFQCVTGWQVPEVHWAGVRLAELIERAQPSKQARAVRFRSFDGTYTESLTLDEARADDVLVALEMLGAPVTHDHGGPVRMYVGSNYGYKSTKWLSGIELTDHQIPGYWEPRGYAIDGRLPA</sequence>
<gene>
    <name evidence="2" type="ORF">HNR15_000410</name>
</gene>
<dbReference type="Proteomes" id="UP000571817">
    <property type="component" value="Unassembled WGS sequence"/>
</dbReference>
<dbReference type="EMBL" id="JACCFW010000001">
    <property type="protein sequence ID" value="NYJ73447.1"/>
    <property type="molecule type" value="Genomic_DNA"/>
</dbReference>
<accession>A0A853DA30</accession>
<feature type="domain" description="Oxidoreductase molybdopterin-binding" evidence="1">
    <location>
        <begin position="60"/>
        <end position="201"/>
    </location>
</feature>
<protein>
    <submittedName>
        <fullName evidence="2">DMSO/TMAO reductase YedYZ molybdopterin-dependent catalytic subunit</fullName>
    </submittedName>
</protein>
<evidence type="ECO:0000313" key="3">
    <source>
        <dbReference type="Proteomes" id="UP000571817"/>
    </source>
</evidence>
<dbReference type="InterPro" id="IPR036374">
    <property type="entry name" value="OxRdtase_Mopterin-bd_sf"/>
</dbReference>
<evidence type="ECO:0000259" key="1">
    <source>
        <dbReference type="Pfam" id="PF00174"/>
    </source>
</evidence>
<dbReference type="PANTHER" id="PTHR43032">
    <property type="entry name" value="PROTEIN-METHIONINE-SULFOXIDE REDUCTASE"/>
    <property type="match status" value="1"/>
</dbReference>
<dbReference type="RefSeq" id="WP_179478724.1">
    <property type="nucleotide sequence ID" value="NZ_JACCFW010000001.1"/>
</dbReference>
<dbReference type="InterPro" id="IPR000572">
    <property type="entry name" value="OxRdtase_Mopterin-bd_dom"/>
</dbReference>
<name>A0A853DA30_9MICO</name>
<proteinExistence type="predicted"/>
<dbReference type="PANTHER" id="PTHR43032:SF4">
    <property type="entry name" value="OXIDOREDUCTASE MOLYBDOPTERIN-BINDING DOMAIN-CONTAINING PROTEIN"/>
    <property type="match status" value="1"/>
</dbReference>
<reference evidence="2 3" key="1">
    <citation type="submission" date="2020-07" db="EMBL/GenBank/DDBJ databases">
        <title>Sequencing the genomes of 1000 actinobacteria strains.</title>
        <authorList>
            <person name="Klenk H.-P."/>
        </authorList>
    </citation>
    <scope>NUCLEOTIDE SEQUENCE [LARGE SCALE GENOMIC DNA]</scope>
    <source>
        <strain evidence="2 3">DSM 29531</strain>
    </source>
</reference>
<dbReference type="Pfam" id="PF00174">
    <property type="entry name" value="Oxidored_molyb"/>
    <property type="match status" value="1"/>
</dbReference>
<comment type="caution">
    <text evidence="2">The sequence shown here is derived from an EMBL/GenBank/DDBJ whole genome shotgun (WGS) entry which is preliminary data.</text>
</comment>